<dbReference type="Proteomes" id="UP000216004">
    <property type="component" value="Unassembled WGS sequence"/>
</dbReference>
<feature type="transmembrane region" description="Helical" evidence="6">
    <location>
        <begin position="197"/>
        <end position="215"/>
    </location>
</feature>
<feature type="transmembrane region" description="Helical" evidence="6">
    <location>
        <begin position="708"/>
        <end position="730"/>
    </location>
</feature>
<dbReference type="Gene3D" id="1.10.510.10">
    <property type="entry name" value="Transferase(Phosphotransferase) domain 1"/>
    <property type="match status" value="1"/>
</dbReference>
<keyword evidence="3 6" id="KW-0812">Transmembrane</keyword>
<dbReference type="InterPro" id="IPR022791">
    <property type="entry name" value="L-PG_synthase/AglD"/>
</dbReference>
<keyword evidence="5 6" id="KW-0472">Membrane</keyword>
<sequence>MSHQQQQPQKSQQVQIDDIPPQHVHDLNDVIQAVVSLFTVVIVTLIAVYLRGVAAGVESDVHNAGRKMDWLADIPSSLLQQSVTIGVVIIVLAHLLLSKEWLQLITAPLAMFCGYGALWLTSTLIVHAQSAPLISAFSSQSTIGTSVLLPDIYAGMAAFLCAAGPRRMRQSVKWSWNALYLLALIMVVISAHSISAVLVSFSIGCAIGLLIRFAAGTQNKGIWGTALVQSLQSIGLEPTQLSRVTTEQDENNLLAPTLDDDLVESSRIYSLETRNGNRYIVSVLDGQLRTAGYLLQLWQWIKLSGVSMRHDRSVRDLTQHHMAILLELKELGLPAMHPYGMVENGESLVFVLSTDERLQEVHPAEMSAEDASELMEYLSTAHKRGYTHRRITPDTIARDQNGHMVIAGWHNGDSASSAANIAFDKVQLLALIASYLGVQQALTGARKAWGDETLVSLVPFIQMVAVPKTTRMQPQWSKQVLSDLREQIRALAPTQTAAVASPVTLSRFSLRSFLAIALLVVAVIVVITQLNFQQVIQAVRSANPWMAALAFAFGCLAWVGCAVTLGIFIDKQKRHPFSILVSQVASSFTSVSMPAGVGPAFVNLQYLRHCGYSTTLATAIMSAVVAVQFATTFLLLIVIGLFTGRNTLSGMIPTNTLVIVIGVVAIAAALAMAIPYTRQLIVDKLLPIVSSYAHQLIDILTQPQQLSIAAAGAVLQSVALGFSFWASLLAFGWHTNVFETTFVFLIANTLGSAVPTPGGLGAIEAALFSAFSLAGVPSAIAISATLVFRVATYWLRIPIGAAAMRWLGQRNLV</sequence>
<evidence type="ECO:0000256" key="1">
    <source>
        <dbReference type="ARBA" id="ARBA00004651"/>
    </source>
</evidence>
<feature type="transmembrane region" description="Helical" evidence="6">
    <location>
        <begin position="737"/>
        <end position="754"/>
    </location>
</feature>
<keyword evidence="2" id="KW-1003">Cell membrane</keyword>
<keyword evidence="8" id="KW-1185">Reference proteome</keyword>
<evidence type="ECO:0000256" key="2">
    <source>
        <dbReference type="ARBA" id="ARBA00022475"/>
    </source>
</evidence>
<dbReference type="GO" id="GO:0005886">
    <property type="term" value="C:plasma membrane"/>
    <property type="evidence" value="ECO:0007669"/>
    <property type="project" value="UniProtKB-SubCell"/>
</dbReference>
<name>A0A261ETE5_9BIFI</name>
<dbReference type="PANTHER" id="PTHR39087">
    <property type="entry name" value="UPF0104 MEMBRANE PROTEIN MJ1595"/>
    <property type="match status" value="1"/>
</dbReference>
<evidence type="ECO:0000313" key="8">
    <source>
        <dbReference type="Proteomes" id="UP000216004"/>
    </source>
</evidence>
<reference evidence="7 8" key="1">
    <citation type="journal article" date="2017" name="BMC Genomics">
        <title>Comparative genomic and phylogenomic analyses of the Bifidobacteriaceae family.</title>
        <authorList>
            <person name="Lugli G.A."/>
            <person name="Milani C."/>
            <person name="Turroni F."/>
            <person name="Duranti S."/>
            <person name="Mancabelli L."/>
            <person name="Mangifesta M."/>
            <person name="Ferrario C."/>
            <person name="Modesto M."/>
            <person name="Mattarelli P."/>
            <person name="Jiri K."/>
            <person name="van Sinderen D."/>
            <person name="Ventura M."/>
        </authorList>
    </citation>
    <scope>NUCLEOTIDE SEQUENCE [LARGE SCALE GENOMIC DNA]</scope>
    <source>
        <strain evidence="7 8">DSM 22924</strain>
    </source>
</reference>
<feature type="transmembrane region" description="Helical" evidence="6">
    <location>
        <begin position="544"/>
        <end position="569"/>
    </location>
</feature>
<evidence type="ECO:0000256" key="5">
    <source>
        <dbReference type="ARBA" id="ARBA00023136"/>
    </source>
</evidence>
<dbReference type="PANTHER" id="PTHR39087:SF2">
    <property type="entry name" value="UPF0104 MEMBRANE PROTEIN MJ1595"/>
    <property type="match status" value="1"/>
</dbReference>
<feature type="transmembrane region" description="Helical" evidence="6">
    <location>
        <begin position="513"/>
        <end position="532"/>
    </location>
</feature>
<evidence type="ECO:0008006" key="9">
    <source>
        <dbReference type="Google" id="ProtNLM"/>
    </source>
</evidence>
<evidence type="ECO:0000256" key="6">
    <source>
        <dbReference type="SAM" id="Phobius"/>
    </source>
</evidence>
<accession>A0A261ETE5</accession>
<feature type="transmembrane region" description="Helical" evidence="6">
    <location>
        <begin position="616"/>
        <end position="642"/>
    </location>
</feature>
<organism evidence="7 8">
    <name type="scientific">Bombiscardovia coagulans</name>
    <dbReference type="NCBI Taxonomy" id="686666"/>
    <lineage>
        <taxon>Bacteria</taxon>
        <taxon>Bacillati</taxon>
        <taxon>Actinomycetota</taxon>
        <taxon>Actinomycetes</taxon>
        <taxon>Bifidobacteriales</taxon>
        <taxon>Bifidobacteriaceae</taxon>
        <taxon>Bombiscardovia</taxon>
    </lineage>
</organism>
<evidence type="ECO:0000313" key="7">
    <source>
        <dbReference type="EMBL" id="OZG50123.1"/>
    </source>
</evidence>
<feature type="transmembrane region" description="Helical" evidence="6">
    <location>
        <begin position="78"/>
        <end position="97"/>
    </location>
</feature>
<feature type="transmembrane region" description="Helical" evidence="6">
    <location>
        <begin position="174"/>
        <end position="191"/>
    </location>
</feature>
<comment type="caution">
    <text evidence="7">The sequence shown here is derived from an EMBL/GenBank/DDBJ whole genome shotgun (WGS) entry which is preliminary data.</text>
</comment>
<feature type="transmembrane region" description="Helical" evidence="6">
    <location>
        <begin position="766"/>
        <end position="788"/>
    </location>
</feature>
<dbReference type="Pfam" id="PF03706">
    <property type="entry name" value="LPG_synthase_TM"/>
    <property type="match status" value="1"/>
</dbReference>
<feature type="transmembrane region" description="Helical" evidence="6">
    <location>
        <begin position="109"/>
        <end position="130"/>
    </location>
</feature>
<gene>
    <name evidence="7" type="ORF">BOCO_0640</name>
</gene>
<feature type="transmembrane region" description="Helical" evidence="6">
    <location>
        <begin position="30"/>
        <end position="50"/>
    </location>
</feature>
<comment type="subcellular location">
    <subcellularLocation>
        <location evidence="1">Cell membrane</location>
        <topology evidence="1">Multi-pass membrane protein</topology>
    </subcellularLocation>
</comment>
<dbReference type="EMBL" id="MWWS01000004">
    <property type="protein sequence ID" value="OZG50123.1"/>
    <property type="molecule type" value="Genomic_DNA"/>
</dbReference>
<dbReference type="OrthoDB" id="5242664at2"/>
<keyword evidence="4 6" id="KW-1133">Transmembrane helix</keyword>
<dbReference type="NCBIfam" id="TIGR00374">
    <property type="entry name" value="flippase-like domain"/>
    <property type="match status" value="1"/>
</dbReference>
<dbReference type="RefSeq" id="WP_094722650.1">
    <property type="nucleotide sequence ID" value="NZ_MWWS01000004.1"/>
</dbReference>
<feature type="transmembrane region" description="Helical" evidence="6">
    <location>
        <begin position="654"/>
        <end position="676"/>
    </location>
</feature>
<feature type="transmembrane region" description="Helical" evidence="6">
    <location>
        <begin position="142"/>
        <end position="162"/>
    </location>
</feature>
<proteinExistence type="predicted"/>
<evidence type="ECO:0000256" key="4">
    <source>
        <dbReference type="ARBA" id="ARBA00022989"/>
    </source>
</evidence>
<protein>
    <recommendedName>
        <fullName evidence="9">Lysylphosphatidylglycerol synthase TM region</fullName>
    </recommendedName>
</protein>
<feature type="transmembrane region" description="Helical" evidence="6">
    <location>
        <begin position="576"/>
        <end position="596"/>
    </location>
</feature>
<evidence type="ECO:0000256" key="3">
    <source>
        <dbReference type="ARBA" id="ARBA00022692"/>
    </source>
</evidence>
<dbReference type="AlphaFoldDB" id="A0A261ETE5"/>